<organism evidence="1 2">
    <name type="scientific">Anabaena subtropica FACHB-260</name>
    <dbReference type="NCBI Taxonomy" id="2692884"/>
    <lineage>
        <taxon>Bacteria</taxon>
        <taxon>Bacillati</taxon>
        <taxon>Cyanobacteriota</taxon>
        <taxon>Cyanophyceae</taxon>
        <taxon>Nostocales</taxon>
        <taxon>Nostocaceae</taxon>
        <taxon>Anabaena</taxon>
    </lineage>
</organism>
<keyword evidence="2" id="KW-1185">Reference proteome</keyword>
<dbReference type="RefSeq" id="WP_190406108.1">
    <property type="nucleotide sequence ID" value="NZ_JACJRF010000006.1"/>
</dbReference>
<protein>
    <submittedName>
        <fullName evidence="1">Uncharacterized protein</fullName>
    </submittedName>
</protein>
<evidence type="ECO:0000313" key="2">
    <source>
        <dbReference type="Proteomes" id="UP000607281"/>
    </source>
</evidence>
<sequence>MTDVNPDITGTIMIALLPQDNGQYICHLSSSLSNSPRENIQCYGQTKEHAIAITLEQLAHEYRQIAEERQNIAWDTVERSNSGEPITKHYHVILHYERIAEEESKFEAMHNTIMGNTVVENANITVIKIEPDIPIEPLTRSWD</sequence>
<comment type="caution">
    <text evidence="1">The sequence shown here is derived from an EMBL/GenBank/DDBJ whole genome shotgun (WGS) entry which is preliminary data.</text>
</comment>
<dbReference type="Proteomes" id="UP000607281">
    <property type="component" value="Unassembled WGS sequence"/>
</dbReference>
<gene>
    <name evidence="1" type="ORF">H6G18_05700</name>
</gene>
<evidence type="ECO:0000313" key="1">
    <source>
        <dbReference type="EMBL" id="MBD2343641.1"/>
    </source>
</evidence>
<accession>A0ABR8CKE1</accession>
<proteinExistence type="predicted"/>
<name>A0ABR8CKE1_9NOST</name>
<reference evidence="1 2" key="1">
    <citation type="journal article" date="2020" name="ISME J.">
        <title>Comparative genomics reveals insights into cyanobacterial evolution and habitat adaptation.</title>
        <authorList>
            <person name="Chen M.Y."/>
            <person name="Teng W.K."/>
            <person name="Zhao L."/>
            <person name="Hu C.X."/>
            <person name="Zhou Y.K."/>
            <person name="Han B.P."/>
            <person name="Song L.R."/>
            <person name="Shu W.S."/>
        </authorList>
    </citation>
    <scope>NUCLEOTIDE SEQUENCE [LARGE SCALE GENOMIC DNA]</scope>
    <source>
        <strain evidence="1 2">FACHB-260</strain>
    </source>
</reference>
<dbReference type="EMBL" id="JACJRF010000006">
    <property type="protein sequence ID" value="MBD2343641.1"/>
    <property type="molecule type" value="Genomic_DNA"/>
</dbReference>